<keyword evidence="1" id="KW-0732">Signal</keyword>
<evidence type="ECO:0000259" key="2">
    <source>
        <dbReference type="Pfam" id="PF05239"/>
    </source>
</evidence>
<dbReference type="KEGG" id="ahu:A6A40_00690"/>
<dbReference type="OrthoDB" id="8021018at2"/>
<evidence type="ECO:0000313" key="3">
    <source>
        <dbReference type="EMBL" id="ANC90544.1"/>
    </source>
</evidence>
<gene>
    <name evidence="3" type="ORF">A6A40_00690</name>
</gene>
<dbReference type="Pfam" id="PF05239">
    <property type="entry name" value="PRC"/>
    <property type="match status" value="1"/>
</dbReference>
<dbReference type="EMBL" id="CP015285">
    <property type="protein sequence ID" value="ANC90544.1"/>
    <property type="molecule type" value="Genomic_DNA"/>
</dbReference>
<dbReference type="Gene3D" id="2.30.30.240">
    <property type="entry name" value="PRC-barrel domain"/>
    <property type="match status" value="1"/>
</dbReference>
<dbReference type="Proteomes" id="UP000077405">
    <property type="component" value="Chromosome"/>
</dbReference>
<dbReference type="RefSeq" id="WP_063633669.1">
    <property type="nucleotide sequence ID" value="NZ_CP015285.1"/>
</dbReference>
<dbReference type="InterPro" id="IPR027275">
    <property type="entry name" value="PRC-brl_dom"/>
</dbReference>
<sequence>MLKITHKMWVGRTVLTLSALTQLAAMATPPPAAAQTMIIEGSTPVVGAAVERKTGPSIDQLMNRNVVGADGSKIGTVTDVILDDKGEARYIVIHSGGILGFGGKDIAADLTLADIRAGIEAIQLRDVTAASVRDMPPFHYDDSITSLTRSPEPRR</sequence>
<proteinExistence type="predicted"/>
<name>A0A160JDQ2_9PROT</name>
<organism evidence="3 4">
    <name type="scientific">Azospirillum humicireducens</name>
    <dbReference type="NCBI Taxonomy" id="1226968"/>
    <lineage>
        <taxon>Bacteria</taxon>
        <taxon>Pseudomonadati</taxon>
        <taxon>Pseudomonadota</taxon>
        <taxon>Alphaproteobacteria</taxon>
        <taxon>Rhodospirillales</taxon>
        <taxon>Azospirillaceae</taxon>
        <taxon>Azospirillum</taxon>
    </lineage>
</organism>
<dbReference type="InterPro" id="IPR011033">
    <property type="entry name" value="PRC_barrel-like_sf"/>
</dbReference>
<feature type="signal peptide" evidence="1">
    <location>
        <begin position="1"/>
        <end position="27"/>
    </location>
</feature>
<dbReference type="AlphaFoldDB" id="A0A160JDQ2"/>
<accession>A0A160JDQ2</accession>
<evidence type="ECO:0000313" key="4">
    <source>
        <dbReference type="Proteomes" id="UP000077405"/>
    </source>
</evidence>
<protein>
    <submittedName>
        <fullName evidence="3">PRC-barrel domain containing protein</fullName>
    </submittedName>
</protein>
<feature type="domain" description="PRC-barrel" evidence="2">
    <location>
        <begin position="59"/>
        <end position="118"/>
    </location>
</feature>
<feature type="chain" id="PRO_5007816693" evidence="1">
    <location>
        <begin position="28"/>
        <end position="155"/>
    </location>
</feature>
<evidence type="ECO:0000256" key="1">
    <source>
        <dbReference type="SAM" id="SignalP"/>
    </source>
</evidence>
<keyword evidence="4" id="KW-1185">Reference proteome</keyword>
<reference evidence="3 4" key="1">
    <citation type="journal article" date="2013" name="Int. J. Syst. Evol. Microbiol.">
        <title>Azospirillum humicireducens sp. nov., a nitrogen-fixing bacterium isolated from a microbial fuel cell.</title>
        <authorList>
            <person name="Zhou S."/>
            <person name="Han L."/>
            <person name="Wang Y."/>
            <person name="Yang G."/>
            <person name="Zhuang L."/>
            <person name="Hu P."/>
        </authorList>
    </citation>
    <scope>NUCLEOTIDE SEQUENCE [LARGE SCALE GENOMIC DNA]</scope>
    <source>
        <strain evidence="3 4">SgZ-5</strain>
    </source>
</reference>
<dbReference type="SUPFAM" id="SSF50346">
    <property type="entry name" value="PRC-barrel domain"/>
    <property type="match status" value="1"/>
</dbReference>